<reference evidence="13" key="1">
    <citation type="submission" date="2025-08" db="UniProtKB">
        <authorList>
            <consortium name="Ensembl"/>
        </authorList>
    </citation>
    <scope>IDENTIFICATION</scope>
</reference>
<name>A0A2K6GRU5_PROCO</name>
<dbReference type="InterPro" id="IPR016179">
    <property type="entry name" value="Insulin-like"/>
</dbReference>
<gene>
    <name evidence="13" type="primary">INSL3</name>
</gene>
<dbReference type="CTD" id="3640"/>
<dbReference type="STRING" id="379532.ENSPCOP00000028952"/>
<dbReference type="InterPro" id="IPR036438">
    <property type="entry name" value="Insulin-like_sf"/>
</dbReference>
<dbReference type="GO" id="GO:0090303">
    <property type="term" value="P:positive regulation of wound healing"/>
    <property type="evidence" value="ECO:0007669"/>
    <property type="project" value="Ensembl"/>
</dbReference>
<feature type="signal peptide" evidence="11">
    <location>
        <begin position="1"/>
        <end position="20"/>
    </location>
</feature>
<evidence type="ECO:0000259" key="12">
    <source>
        <dbReference type="SMART" id="SM00078"/>
    </source>
</evidence>
<evidence type="ECO:0000256" key="1">
    <source>
        <dbReference type="ARBA" id="ARBA00004613"/>
    </source>
</evidence>
<dbReference type="GeneID" id="105818125"/>
<keyword evidence="5" id="KW-0165">Cleavage on pair of basic residues</keyword>
<dbReference type="CDD" id="cd04365">
    <property type="entry name" value="IlGF_relaxin_like"/>
    <property type="match status" value="1"/>
</dbReference>
<comment type="subcellular location">
    <subcellularLocation>
        <location evidence="1">Secreted</location>
    </subcellularLocation>
</comment>
<organism evidence="13 14">
    <name type="scientific">Propithecus coquereli</name>
    <name type="common">Coquerel's sifaka</name>
    <name type="synonym">Propithecus verreauxi coquereli</name>
    <dbReference type="NCBI Taxonomy" id="379532"/>
    <lineage>
        <taxon>Eukaryota</taxon>
        <taxon>Metazoa</taxon>
        <taxon>Chordata</taxon>
        <taxon>Craniata</taxon>
        <taxon>Vertebrata</taxon>
        <taxon>Euteleostomi</taxon>
        <taxon>Mammalia</taxon>
        <taxon>Eutheria</taxon>
        <taxon>Euarchontoglires</taxon>
        <taxon>Primates</taxon>
        <taxon>Strepsirrhini</taxon>
        <taxon>Lemuriformes</taxon>
        <taxon>Indriidae</taxon>
        <taxon>Propithecus</taxon>
    </lineage>
</organism>
<evidence type="ECO:0000256" key="2">
    <source>
        <dbReference type="ARBA" id="ARBA00011207"/>
    </source>
</evidence>
<feature type="chain" id="PRO_5014379295" description="Insulin-like 3" evidence="11">
    <location>
        <begin position="21"/>
        <end position="131"/>
    </location>
</feature>
<evidence type="ECO:0000256" key="10">
    <source>
        <dbReference type="ARBA" id="ARBA00032881"/>
    </source>
</evidence>
<reference evidence="13" key="2">
    <citation type="submission" date="2025-09" db="UniProtKB">
        <authorList>
            <consortium name="Ensembl"/>
        </authorList>
    </citation>
    <scope>IDENTIFICATION</scope>
</reference>
<dbReference type="GeneTree" id="ENSGT00940000163613"/>
<proteinExistence type="predicted"/>
<dbReference type="GO" id="GO:0001664">
    <property type="term" value="F:G protein-coupled receptor binding"/>
    <property type="evidence" value="ECO:0007669"/>
    <property type="project" value="TreeGrafter"/>
</dbReference>
<evidence type="ECO:0000256" key="5">
    <source>
        <dbReference type="ARBA" id="ARBA00022685"/>
    </source>
</evidence>
<dbReference type="PANTHER" id="PTHR10423:SF3">
    <property type="entry name" value="INSULIN-LIKE 3"/>
    <property type="match status" value="1"/>
</dbReference>
<dbReference type="AlphaFoldDB" id="A0A2K6GRU5"/>
<sequence>MDPRLSVWVLLLLGPALVFALGPTPSLETREKLCGHQFVRALVRLCGGPRWSPEAGRPVAGGDRELLQWLERRHLLHGPAADSDPALAPGLQPLPQASHRHRHHRAATANPAHRCCLSGCGRRDLLTLCPH</sequence>
<dbReference type="PANTHER" id="PTHR10423">
    <property type="entry name" value="INSULIN-LIKE 3"/>
    <property type="match status" value="1"/>
</dbReference>
<keyword evidence="7" id="KW-1015">Disulfide bond</keyword>
<dbReference type="OrthoDB" id="9448185at2759"/>
<dbReference type="GO" id="GO:0007193">
    <property type="term" value="P:adenylate cyclase-inhibiting G protein-coupled receptor signaling pathway"/>
    <property type="evidence" value="ECO:0007669"/>
    <property type="project" value="TreeGrafter"/>
</dbReference>
<keyword evidence="6 11" id="KW-0732">Signal</keyword>
<comment type="subunit">
    <text evidence="2">Heterodimer of a B chain and an A chain linked by two disulfide bonds.</text>
</comment>
<dbReference type="KEGG" id="pcoq:105818125"/>
<dbReference type="GO" id="GO:0010634">
    <property type="term" value="P:positive regulation of epithelial cell migration"/>
    <property type="evidence" value="ECO:0007669"/>
    <property type="project" value="Ensembl"/>
</dbReference>
<evidence type="ECO:0000256" key="4">
    <source>
        <dbReference type="ARBA" id="ARBA00022525"/>
    </source>
</evidence>
<dbReference type="GO" id="GO:0005615">
    <property type="term" value="C:extracellular space"/>
    <property type="evidence" value="ECO:0007669"/>
    <property type="project" value="TreeGrafter"/>
</dbReference>
<evidence type="ECO:0000256" key="3">
    <source>
        <dbReference type="ARBA" id="ARBA00014427"/>
    </source>
</evidence>
<dbReference type="SMART" id="SM00078">
    <property type="entry name" value="IlGF"/>
    <property type="match status" value="1"/>
</dbReference>
<comment type="function">
    <text evidence="8">Seems to play a role in testicular function. May be a trophic hormone with a role in testicular descent in fetal life. Is a ligand for LGR8 receptor.</text>
</comment>
<dbReference type="Gene3D" id="1.10.100.10">
    <property type="entry name" value="Insulin-like"/>
    <property type="match status" value="1"/>
</dbReference>
<dbReference type="Proteomes" id="UP000233160">
    <property type="component" value="Unassembled WGS sequence"/>
</dbReference>
<evidence type="ECO:0000256" key="6">
    <source>
        <dbReference type="ARBA" id="ARBA00022729"/>
    </source>
</evidence>
<feature type="domain" description="Insulin-like" evidence="12">
    <location>
        <begin position="31"/>
        <end position="129"/>
    </location>
</feature>
<dbReference type="GO" id="GO:0002020">
    <property type="term" value="F:protease binding"/>
    <property type="evidence" value="ECO:0007669"/>
    <property type="project" value="Ensembl"/>
</dbReference>
<accession>A0A2K6GRU5</accession>
<dbReference type="OMA" id="NPAHHCC"/>
<evidence type="ECO:0000256" key="7">
    <source>
        <dbReference type="ARBA" id="ARBA00023157"/>
    </source>
</evidence>
<evidence type="ECO:0000313" key="13">
    <source>
        <dbReference type="Ensembl" id="ENSPCOP00000028952.1"/>
    </source>
</evidence>
<evidence type="ECO:0000256" key="11">
    <source>
        <dbReference type="SAM" id="SignalP"/>
    </source>
</evidence>
<evidence type="ECO:0000256" key="8">
    <source>
        <dbReference type="ARBA" id="ARBA00025288"/>
    </source>
</evidence>
<dbReference type="SUPFAM" id="SSF56994">
    <property type="entry name" value="Insulin-like"/>
    <property type="match status" value="1"/>
</dbReference>
<dbReference type="GO" id="GO:0005179">
    <property type="term" value="F:hormone activity"/>
    <property type="evidence" value="ECO:0007669"/>
    <property type="project" value="InterPro"/>
</dbReference>
<dbReference type="Ensembl" id="ENSPCOT00000039887.1">
    <property type="protein sequence ID" value="ENSPCOP00000028952.1"/>
    <property type="gene ID" value="ENSPCOG00000027154.1"/>
</dbReference>
<keyword evidence="4" id="KW-0964">Secreted</keyword>
<evidence type="ECO:0000313" key="14">
    <source>
        <dbReference type="Proteomes" id="UP000233160"/>
    </source>
</evidence>
<protein>
    <recommendedName>
        <fullName evidence="3">Insulin-like 3</fullName>
    </recommendedName>
    <alternativeName>
        <fullName evidence="10">Leydig insulin-like peptide</fullName>
    </alternativeName>
    <alternativeName>
        <fullName evidence="9">Relaxin-like factor</fullName>
    </alternativeName>
</protein>
<evidence type="ECO:0000256" key="9">
    <source>
        <dbReference type="ARBA" id="ARBA00032209"/>
    </source>
</evidence>
<dbReference type="InterPro" id="IPR043387">
    <property type="entry name" value="INSL3/INSL4"/>
</dbReference>
<dbReference type="RefSeq" id="XP_012509458.1">
    <property type="nucleotide sequence ID" value="XM_012654004.1"/>
</dbReference>
<keyword evidence="14" id="KW-1185">Reference proteome</keyword>